<name>A0AAV1J0S7_9NEOP</name>
<dbReference type="GO" id="GO:0008270">
    <property type="term" value="F:zinc ion binding"/>
    <property type="evidence" value="ECO:0007669"/>
    <property type="project" value="UniProtKB-KW"/>
</dbReference>
<evidence type="ECO:0000259" key="2">
    <source>
        <dbReference type="PROSITE" id="PS50966"/>
    </source>
</evidence>
<keyword evidence="1" id="KW-0479">Metal-binding</keyword>
<proteinExistence type="predicted"/>
<dbReference type="PANTHER" id="PTHR37162:SF1">
    <property type="entry name" value="BED-TYPE DOMAIN-CONTAINING PROTEIN"/>
    <property type="match status" value="1"/>
</dbReference>
<keyword evidence="1" id="KW-0862">Zinc</keyword>
<keyword evidence="1" id="KW-0863">Zinc-finger</keyword>
<dbReference type="PROSITE" id="PS50966">
    <property type="entry name" value="ZF_SWIM"/>
    <property type="match status" value="1"/>
</dbReference>
<sequence>MKNHLQSKHPDKLSKIYGVKSSTSCGGSRTVRSLRSFANTSAAAQPASHKQLTLAETVERKEYWDINDAKSKQYHYLIGEMIALDNEPLSMVDRVGFNRLMHKAVPRYKISSNDTLFTLVFQQISVAQGSKLASELTFGRTKAHAIVTNVTGKVAENQLIEILQKNKFSLIVDESTDRSSIKHLALIVRTAVDFHVEDSSLCLIPVVDGTATALHNACTKHFEEKNIPYKENMVGFAADGTNSMFGQHHSLSKLFAKDIPNLFLIKCICHSFHLCASYACKKLPRGVEDFARDVYNYIQNSPKRIGDYKEFQCFVNIKPHKLLHPAQTRYLASGCSFKEIHYSYRVGVSTISKLIKEMTHVIWENLKTDFLKLPDTEREWEDIASGFERKANFPHCLGAVDGKHIRDPICNKVPRKGVQCAAEIYLLFEADTEAVLLYSTDCEHNHDSVKKNYHYGICDETKSEINKLYDLHLKPKSILENLKKNSELKIPTKRQLYNYLADRRRIKYGPSTISQGELEKWIVNHTNVPDNENEVFVIAYYILESDPPSFRIVLSTKNFLKQCISADILHADATYKSIWQGYPVLIVGTTDNNRKFHPICLTVSTNECAAPISPAANNALESFNRVIKDHNTLCERIPLARFLVVAEEMVNNWSVQATEEKFATQPQLQLSDWTTGYQWAKTDTKIRVVHSTPASTTYLIPFNNSFKIDQAEKTFRCFDEYKKVFFSSWNVILPNNQTEWITGYCDCPDFYRKYSCKHLIGLAIRLKYVTPPLKAKSQPLGLKRKRRKPTKARAAFIIQ</sequence>
<dbReference type="AlphaFoldDB" id="A0AAV1J0S7"/>
<comment type="caution">
    <text evidence="3">The sequence shown here is derived from an EMBL/GenBank/DDBJ whole genome shotgun (WGS) entry which is preliminary data.</text>
</comment>
<dbReference type="Proteomes" id="UP001497472">
    <property type="component" value="Unassembled WGS sequence"/>
</dbReference>
<reference evidence="3 4" key="1">
    <citation type="submission" date="2023-11" db="EMBL/GenBank/DDBJ databases">
        <authorList>
            <person name="Okamura Y."/>
        </authorList>
    </citation>
    <scope>NUCLEOTIDE SEQUENCE [LARGE SCALE GENOMIC DNA]</scope>
</reference>
<organism evidence="3 4">
    <name type="scientific">Leptosia nina</name>
    <dbReference type="NCBI Taxonomy" id="320188"/>
    <lineage>
        <taxon>Eukaryota</taxon>
        <taxon>Metazoa</taxon>
        <taxon>Ecdysozoa</taxon>
        <taxon>Arthropoda</taxon>
        <taxon>Hexapoda</taxon>
        <taxon>Insecta</taxon>
        <taxon>Pterygota</taxon>
        <taxon>Neoptera</taxon>
        <taxon>Endopterygota</taxon>
        <taxon>Lepidoptera</taxon>
        <taxon>Glossata</taxon>
        <taxon>Ditrysia</taxon>
        <taxon>Papilionoidea</taxon>
        <taxon>Pieridae</taxon>
        <taxon>Pierinae</taxon>
        <taxon>Leptosia</taxon>
    </lineage>
</organism>
<dbReference type="PANTHER" id="PTHR37162">
    <property type="entry name" value="HAT FAMILY DIMERISATION DOMAINCONTAINING PROTEIN-RELATED"/>
    <property type="match status" value="1"/>
</dbReference>
<dbReference type="EMBL" id="CAVLEF010000003">
    <property type="protein sequence ID" value="CAK1542642.1"/>
    <property type="molecule type" value="Genomic_DNA"/>
</dbReference>
<evidence type="ECO:0000256" key="1">
    <source>
        <dbReference type="PROSITE-ProRule" id="PRU00325"/>
    </source>
</evidence>
<evidence type="ECO:0000313" key="3">
    <source>
        <dbReference type="EMBL" id="CAK1542642.1"/>
    </source>
</evidence>
<accession>A0AAV1J0S7</accession>
<evidence type="ECO:0000313" key="4">
    <source>
        <dbReference type="Proteomes" id="UP001497472"/>
    </source>
</evidence>
<protein>
    <recommendedName>
        <fullName evidence="2">SWIM-type domain-containing protein</fullName>
    </recommendedName>
</protein>
<feature type="domain" description="SWIM-type" evidence="2">
    <location>
        <begin position="729"/>
        <end position="767"/>
    </location>
</feature>
<keyword evidence="4" id="KW-1185">Reference proteome</keyword>
<dbReference type="InterPro" id="IPR007527">
    <property type="entry name" value="Znf_SWIM"/>
</dbReference>
<gene>
    <name evidence="3" type="ORF">LNINA_LOCUS2519</name>
</gene>